<evidence type="ECO:0000256" key="1">
    <source>
        <dbReference type="SAM" id="Phobius"/>
    </source>
</evidence>
<comment type="caution">
    <text evidence="3">The sequence shown here is derived from an EMBL/GenBank/DDBJ whole genome shotgun (WGS) entry which is preliminary data.</text>
</comment>
<dbReference type="EMBL" id="PSQE01000006">
    <property type="protein sequence ID" value="RHN51989.1"/>
    <property type="molecule type" value="Genomic_DNA"/>
</dbReference>
<keyword evidence="1" id="KW-0812">Transmembrane</keyword>
<proteinExistence type="predicted"/>
<protein>
    <submittedName>
        <fullName evidence="3">Putative Late nodulin</fullName>
    </submittedName>
</protein>
<keyword evidence="1" id="KW-1133">Transmembrane helix</keyword>
<organism evidence="3">
    <name type="scientific">Medicago truncatula</name>
    <name type="common">Barrel medic</name>
    <name type="synonym">Medicago tribuloides</name>
    <dbReference type="NCBI Taxonomy" id="3880"/>
    <lineage>
        <taxon>Eukaryota</taxon>
        <taxon>Viridiplantae</taxon>
        <taxon>Streptophyta</taxon>
        <taxon>Embryophyta</taxon>
        <taxon>Tracheophyta</taxon>
        <taxon>Spermatophyta</taxon>
        <taxon>Magnoliopsida</taxon>
        <taxon>eudicotyledons</taxon>
        <taxon>Gunneridae</taxon>
        <taxon>Pentapetalae</taxon>
        <taxon>rosids</taxon>
        <taxon>fabids</taxon>
        <taxon>Fabales</taxon>
        <taxon>Fabaceae</taxon>
        <taxon>Papilionoideae</taxon>
        <taxon>50 kb inversion clade</taxon>
        <taxon>NPAAA clade</taxon>
        <taxon>Hologalegina</taxon>
        <taxon>IRL clade</taxon>
        <taxon>Trifolieae</taxon>
        <taxon>Medicago</taxon>
    </lineage>
</organism>
<accession>A0A396HFA0</accession>
<evidence type="ECO:0000313" key="3">
    <source>
        <dbReference type="EMBL" id="RHN51989.1"/>
    </source>
</evidence>
<reference evidence="3" key="1">
    <citation type="journal article" date="2018" name="Nat. Plants">
        <title>Whole-genome landscape of Medicago truncatula symbiotic genes.</title>
        <authorList>
            <person name="Pecrix Y."/>
            <person name="Gamas P."/>
            <person name="Carrere S."/>
        </authorList>
    </citation>
    <scope>NUCLEOTIDE SEQUENCE</scope>
    <source>
        <tissue evidence="3">Leaves</tissue>
    </source>
</reference>
<dbReference type="Pfam" id="PF07127">
    <property type="entry name" value="Nodulin_late"/>
    <property type="match status" value="1"/>
</dbReference>
<keyword evidence="1" id="KW-0472">Membrane</keyword>
<name>A0A396HFA0_MEDTR</name>
<evidence type="ECO:0000259" key="2">
    <source>
        <dbReference type="Pfam" id="PF07127"/>
    </source>
</evidence>
<gene>
    <name evidence="3" type="ORF">MtrunA17_Chr6g0475431</name>
</gene>
<dbReference type="InterPro" id="IPR009810">
    <property type="entry name" value="Nodulin_late_dom"/>
</dbReference>
<dbReference type="AlphaFoldDB" id="A0A396HFA0"/>
<feature type="transmembrane region" description="Helical" evidence="1">
    <location>
        <begin position="21"/>
        <end position="41"/>
    </location>
</feature>
<feature type="domain" description="Late nodulin" evidence="2">
    <location>
        <begin position="22"/>
        <end position="67"/>
    </location>
</feature>
<dbReference type="Gramene" id="rna36585">
    <property type="protein sequence ID" value="RHN51989.1"/>
    <property type="gene ID" value="gene36585"/>
</dbReference>
<sequence length="69" mass="7775">MTFLLIKLLKRFCLLHSNDNNMAKIFMFVYVLIIFLSLFMVEANIPGARCATDEDCPVGEKCIGGNCVE</sequence>
<dbReference type="GO" id="GO:0046872">
    <property type="term" value="F:metal ion binding"/>
    <property type="evidence" value="ECO:0007669"/>
    <property type="project" value="InterPro"/>
</dbReference>
<dbReference type="Proteomes" id="UP000265566">
    <property type="component" value="Chromosome 6"/>
</dbReference>